<keyword evidence="2" id="KW-0472">Membrane</keyword>
<feature type="compositionally biased region" description="Basic and acidic residues" evidence="1">
    <location>
        <begin position="85"/>
        <end position="96"/>
    </location>
</feature>
<feature type="region of interest" description="Disordered" evidence="1">
    <location>
        <begin position="69"/>
        <end position="107"/>
    </location>
</feature>
<reference evidence="3 4" key="1">
    <citation type="submission" date="2019-02" db="EMBL/GenBank/DDBJ databases">
        <title>Sequencing the genomes of 1000 actinobacteria strains.</title>
        <authorList>
            <person name="Klenk H.-P."/>
        </authorList>
    </citation>
    <scope>NUCLEOTIDE SEQUENCE [LARGE SCALE GENOMIC DNA]</scope>
    <source>
        <strain evidence="3 4">DSM 45162</strain>
    </source>
</reference>
<proteinExistence type="predicted"/>
<protein>
    <submittedName>
        <fullName evidence="3">Uncharacterized protein</fullName>
    </submittedName>
</protein>
<dbReference type="RefSeq" id="WP_130510805.1">
    <property type="nucleotide sequence ID" value="NZ_SHKY01000001.1"/>
</dbReference>
<dbReference type="AlphaFoldDB" id="A0A4Q7ZNT5"/>
<evidence type="ECO:0000313" key="3">
    <source>
        <dbReference type="EMBL" id="RZU52153.1"/>
    </source>
</evidence>
<evidence type="ECO:0000256" key="1">
    <source>
        <dbReference type="SAM" id="MobiDB-lite"/>
    </source>
</evidence>
<feature type="transmembrane region" description="Helical" evidence="2">
    <location>
        <begin position="18"/>
        <end position="38"/>
    </location>
</feature>
<name>A0A4Q7ZNT5_9ACTN</name>
<comment type="caution">
    <text evidence="3">The sequence shown here is derived from an EMBL/GenBank/DDBJ whole genome shotgun (WGS) entry which is preliminary data.</text>
</comment>
<organism evidence="3 4">
    <name type="scientific">Krasilnikovia cinnamomea</name>
    <dbReference type="NCBI Taxonomy" id="349313"/>
    <lineage>
        <taxon>Bacteria</taxon>
        <taxon>Bacillati</taxon>
        <taxon>Actinomycetota</taxon>
        <taxon>Actinomycetes</taxon>
        <taxon>Micromonosporales</taxon>
        <taxon>Micromonosporaceae</taxon>
        <taxon>Krasilnikovia</taxon>
    </lineage>
</organism>
<keyword evidence="2" id="KW-1133">Transmembrane helix</keyword>
<accession>A0A4Q7ZNT5</accession>
<dbReference type="OrthoDB" id="4775389at2"/>
<sequence>MNIVVAVNNFGDTRSGGLAGPMGLFLIVLMIVATVLLIRNMNKRIRRLPGAFGEADAARRDAEIARLDADLRLPSAEPVRPGADGGDRTEAPDRAPDQQPPAADGSS</sequence>
<dbReference type="EMBL" id="SHKY01000001">
    <property type="protein sequence ID" value="RZU52153.1"/>
    <property type="molecule type" value="Genomic_DNA"/>
</dbReference>
<evidence type="ECO:0000256" key="2">
    <source>
        <dbReference type="SAM" id="Phobius"/>
    </source>
</evidence>
<dbReference type="Proteomes" id="UP000292564">
    <property type="component" value="Unassembled WGS sequence"/>
</dbReference>
<keyword evidence="4" id="KW-1185">Reference proteome</keyword>
<keyword evidence="2" id="KW-0812">Transmembrane</keyword>
<evidence type="ECO:0000313" key="4">
    <source>
        <dbReference type="Proteomes" id="UP000292564"/>
    </source>
</evidence>
<gene>
    <name evidence="3" type="ORF">EV385_3996</name>
</gene>